<dbReference type="CDD" id="cd19770">
    <property type="entry name" value="Bbox2_TRIM19_C-V"/>
    <property type="match status" value="1"/>
</dbReference>
<dbReference type="InterPro" id="IPR000315">
    <property type="entry name" value="Znf_B-box"/>
</dbReference>
<reference evidence="9" key="2">
    <citation type="submission" date="2025-08" db="UniProtKB">
        <authorList>
            <consortium name="Ensembl"/>
        </authorList>
    </citation>
    <scope>IDENTIFICATION</scope>
</reference>
<sequence>MGSRAQPPPGQRGPWRCSAELHVPSRPPVPQEKPLWWQSPSCQPSAEGSALPACPPRRWSLAPQEEEEDFQFVLCEGCQQESPSLKLLTCLHSLCLGCLSEKKPVGQCPVCQEPIPQPNGIPEVDNVLFASLQARLRVYRRIAGGAELLCDNCRREGEYWCSECEEFLCTTCFEAHQRYLKRESHEARKVTDIRAGALKDFLQGTRRTGSLACSNPTHKNQTLSIYCKKCEKLVCCICALLDTQHAGQHCDIGAEIQRRQEELAAAGRELACRRGGFEASRAALQEEAARLEAASGETRELIRQRVEQLVRLVRREEAELLGLVERRREQGRRELAGELRRVEGVLRRMEAGERLVEKMRLYATEQEVMDMQPFVREALRELQRLRPPAAGGRAQHGDFAECRARLQALAERVEGHAGEDVGRPGGGWKAGLRFPGDELPPAPLLASPPTVRSTPPAPLTRAAWQHLLTPLSCSLQPPSPRQVPLLPSRDAPSEDDSTPSLRDTSLEQRDEEVEEGSGITSWDPWGHHASPQDFPRPPRRKISAPGPGHTRSRSPSSCGVCEVGLRSLLGHLYAVHQPILGGFRFCSLPLPTLLEALTVLGKREEFSAAVYGFLDILPLIKEKVPERDNYRLKNLASSYLWRDLSDHSAMESARAVKDLCEVLDIDLLRTPRLVLSHASLECWVSLQPLLEEKLLNKASAQRLASCNVGLSELWSCHRHDPGQGLQKLRALLNAHRHGSEKKIRTLSKVQLYFQRQQEDSREAPAGSNVPKDVKNKEN</sequence>
<dbReference type="Pfam" id="PF25244">
    <property type="entry name" value="PML_C"/>
    <property type="match status" value="1"/>
</dbReference>
<dbReference type="PROSITE" id="PS50119">
    <property type="entry name" value="ZF_BBOX"/>
    <property type="match status" value="2"/>
</dbReference>
<dbReference type="PROSITE" id="PS50089">
    <property type="entry name" value="ZF_RING_2"/>
    <property type="match status" value="1"/>
</dbReference>
<reference evidence="9" key="3">
    <citation type="submission" date="2025-09" db="UniProtKB">
        <authorList>
            <consortium name="Ensembl"/>
        </authorList>
    </citation>
    <scope>IDENTIFICATION</scope>
</reference>
<feature type="region of interest" description="Disordered" evidence="6">
    <location>
        <begin position="415"/>
        <end position="457"/>
    </location>
</feature>
<dbReference type="PANTHER" id="PTHR25462:SF302">
    <property type="entry name" value="PROTEIN PML"/>
    <property type="match status" value="1"/>
</dbReference>
<dbReference type="Proteomes" id="UP000694400">
    <property type="component" value="Chromosome 12"/>
</dbReference>
<dbReference type="Pfam" id="PF22586">
    <property type="entry name" value="ANCHR-like_BBOX"/>
    <property type="match status" value="1"/>
</dbReference>
<dbReference type="InterPro" id="IPR013083">
    <property type="entry name" value="Znf_RING/FYVE/PHD"/>
</dbReference>
<keyword evidence="3" id="KW-0862">Zinc</keyword>
<evidence type="ECO:0000256" key="3">
    <source>
        <dbReference type="ARBA" id="ARBA00022833"/>
    </source>
</evidence>
<dbReference type="PANTHER" id="PTHR25462">
    <property type="entry name" value="BONUS, ISOFORM C-RELATED"/>
    <property type="match status" value="1"/>
</dbReference>
<feature type="region of interest" description="Disordered" evidence="6">
    <location>
        <begin position="473"/>
        <end position="558"/>
    </location>
</feature>
<dbReference type="GO" id="GO:0044790">
    <property type="term" value="P:suppression of viral release by host"/>
    <property type="evidence" value="ECO:0007669"/>
    <property type="project" value="TreeGrafter"/>
</dbReference>
<dbReference type="GO" id="GO:0008270">
    <property type="term" value="F:zinc ion binding"/>
    <property type="evidence" value="ECO:0007669"/>
    <property type="project" value="UniProtKB-KW"/>
</dbReference>
<feature type="domain" description="B box-type" evidence="8">
    <location>
        <begin position="145"/>
        <end position="187"/>
    </location>
</feature>
<keyword evidence="2 4" id="KW-0863">Zinc-finger</keyword>
<dbReference type="InterPro" id="IPR057617">
    <property type="entry name" value="PML_C"/>
</dbReference>
<feature type="domain" description="RING-type" evidence="7">
    <location>
        <begin position="75"/>
        <end position="112"/>
    </location>
</feature>
<dbReference type="Gene3D" id="3.30.40.10">
    <property type="entry name" value="Zinc/RING finger domain, C3HC4 (zinc finger)"/>
    <property type="match status" value="1"/>
</dbReference>
<protein>
    <recommendedName>
        <fullName evidence="11">Protein PML</fullName>
    </recommendedName>
</protein>
<evidence type="ECO:0000259" key="8">
    <source>
        <dbReference type="PROSITE" id="PS50119"/>
    </source>
</evidence>
<dbReference type="SUPFAM" id="SSF57845">
    <property type="entry name" value="B-box zinc-binding domain"/>
    <property type="match status" value="1"/>
</dbReference>
<evidence type="ECO:0000256" key="6">
    <source>
        <dbReference type="SAM" id="MobiDB-lite"/>
    </source>
</evidence>
<dbReference type="SMART" id="SM00336">
    <property type="entry name" value="BBOX"/>
    <property type="match status" value="2"/>
</dbReference>
<feature type="domain" description="B box-type" evidence="8">
    <location>
        <begin position="208"/>
        <end position="249"/>
    </location>
</feature>
<dbReference type="Ensembl" id="ENSAPLT00020025095.1">
    <property type="protein sequence ID" value="ENSAPLP00020023245.1"/>
    <property type="gene ID" value="ENSAPLG00020016162.1"/>
</dbReference>
<keyword evidence="1" id="KW-0479">Metal-binding</keyword>
<dbReference type="GO" id="GO:0045087">
    <property type="term" value="P:innate immune response"/>
    <property type="evidence" value="ECO:0007669"/>
    <property type="project" value="TreeGrafter"/>
</dbReference>
<keyword evidence="5" id="KW-0175">Coiled coil</keyword>
<dbReference type="InterPro" id="IPR021978">
    <property type="entry name" value="PML-like_CC"/>
</dbReference>
<organism evidence="9 10">
    <name type="scientific">Anas platyrhynchos</name>
    <name type="common">Mallard</name>
    <name type="synonym">Anas boschas</name>
    <dbReference type="NCBI Taxonomy" id="8839"/>
    <lineage>
        <taxon>Eukaryota</taxon>
        <taxon>Metazoa</taxon>
        <taxon>Chordata</taxon>
        <taxon>Craniata</taxon>
        <taxon>Vertebrata</taxon>
        <taxon>Euteleostomi</taxon>
        <taxon>Archelosauria</taxon>
        <taxon>Archosauria</taxon>
        <taxon>Dinosauria</taxon>
        <taxon>Saurischia</taxon>
        <taxon>Theropoda</taxon>
        <taxon>Coelurosauria</taxon>
        <taxon>Aves</taxon>
        <taxon>Neognathae</taxon>
        <taxon>Galloanserae</taxon>
        <taxon>Anseriformes</taxon>
        <taxon>Anatidae</taxon>
        <taxon>Anatinae</taxon>
        <taxon>Anas</taxon>
    </lineage>
</organism>
<evidence type="ECO:0000256" key="5">
    <source>
        <dbReference type="SAM" id="Coils"/>
    </source>
</evidence>
<dbReference type="AlphaFoldDB" id="A0A8B9TLE8"/>
<evidence type="ECO:0000313" key="9">
    <source>
        <dbReference type="Ensembl" id="ENSAPLP00020023245.1"/>
    </source>
</evidence>
<accession>A0A8B9TLE8</accession>
<dbReference type="InterPro" id="IPR047153">
    <property type="entry name" value="TRIM45/56/19-like"/>
</dbReference>
<evidence type="ECO:0008006" key="11">
    <source>
        <dbReference type="Google" id="ProtNLM"/>
    </source>
</evidence>
<dbReference type="PROSITE" id="PS00518">
    <property type="entry name" value="ZF_RING_1"/>
    <property type="match status" value="1"/>
</dbReference>
<dbReference type="Pfam" id="PF12126">
    <property type="entry name" value="PML_CC"/>
    <property type="match status" value="1"/>
</dbReference>
<dbReference type="InterPro" id="IPR001841">
    <property type="entry name" value="Znf_RING"/>
</dbReference>
<dbReference type="CDD" id="cd16579">
    <property type="entry name" value="RING-HC_PML_C-V"/>
    <property type="match status" value="1"/>
</dbReference>
<dbReference type="CDD" id="cd19804">
    <property type="entry name" value="Bbox1_TRIM19_C-V"/>
    <property type="match status" value="1"/>
</dbReference>
<proteinExistence type="predicted"/>
<evidence type="ECO:0000259" key="7">
    <source>
        <dbReference type="PROSITE" id="PS50089"/>
    </source>
</evidence>
<dbReference type="InterPro" id="IPR017907">
    <property type="entry name" value="Znf_RING_CS"/>
</dbReference>
<evidence type="ECO:0000256" key="1">
    <source>
        <dbReference type="ARBA" id="ARBA00022723"/>
    </source>
</evidence>
<evidence type="ECO:0000313" key="10">
    <source>
        <dbReference type="Proteomes" id="UP000694400"/>
    </source>
</evidence>
<evidence type="ECO:0000256" key="2">
    <source>
        <dbReference type="ARBA" id="ARBA00022771"/>
    </source>
</evidence>
<feature type="region of interest" description="Disordered" evidence="6">
    <location>
        <begin position="1"/>
        <end position="50"/>
    </location>
</feature>
<dbReference type="Gene3D" id="3.30.160.60">
    <property type="entry name" value="Classic Zinc Finger"/>
    <property type="match status" value="1"/>
</dbReference>
<feature type="region of interest" description="Disordered" evidence="6">
    <location>
        <begin position="755"/>
        <end position="778"/>
    </location>
</feature>
<dbReference type="SMART" id="SM00184">
    <property type="entry name" value="RING"/>
    <property type="match status" value="1"/>
</dbReference>
<dbReference type="GO" id="GO:0005654">
    <property type="term" value="C:nucleoplasm"/>
    <property type="evidence" value="ECO:0007669"/>
    <property type="project" value="TreeGrafter"/>
</dbReference>
<feature type="compositionally biased region" description="Pro residues" evidence="6">
    <location>
        <begin position="1"/>
        <end position="11"/>
    </location>
</feature>
<feature type="coiled-coil region" evidence="5">
    <location>
        <begin position="281"/>
        <end position="319"/>
    </location>
</feature>
<dbReference type="SUPFAM" id="SSF57850">
    <property type="entry name" value="RING/U-box"/>
    <property type="match status" value="1"/>
</dbReference>
<name>A0A8B9TLE8_ANAPL</name>
<reference evidence="9" key="1">
    <citation type="submission" date="2019-08" db="EMBL/GenBank/DDBJ databases">
        <title>Three high-quality genomes provides insights into domestication of ducks.</title>
        <authorList>
            <person name="Hou Z.C."/>
            <person name="Zhu F."/>
            <person name="Yin Z.T."/>
            <person name="Zhang F."/>
        </authorList>
    </citation>
    <scope>NUCLEOTIDE SEQUENCE [LARGE SCALE GENOMIC DNA]</scope>
</reference>
<evidence type="ECO:0000256" key="4">
    <source>
        <dbReference type="PROSITE-ProRule" id="PRU00024"/>
    </source>
</evidence>
<dbReference type="GO" id="GO:0008630">
    <property type="term" value="P:intrinsic apoptotic signaling pathway in response to DNA damage"/>
    <property type="evidence" value="ECO:0007669"/>
    <property type="project" value="TreeGrafter"/>
</dbReference>